<accession>A0A5C7G314</accession>
<name>A0A5C7G314_9BURK</name>
<sequence length="90" mass="10280">MYPLRLAKNIILVFIGGMLDWQMHTRIDRLSAILIDAIVSNHRALGIRSAAEALATHHVSLEVALRVLTRPWRRRIVRIGIPVFGHRLPE</sequence>
<dbReference type="Proteomes" id="UP000321413">
    <property type="component" value="Unassembled WGS sequence"/>
</dbReference>
<gene>
    <name evidence="1" type="ORF">FVD38_07130</name>
</gene>
<dbReference type="EMBL" id="VPFD01000005">
    <property type="protein sequence ID" value="TXG00918.1"/>
    <property type="molecule type" value="Genomic_DNA"/>
</dbReference>
<evidence type="ECO:0000313" key="2">
    <source>
        <dbReference type="Proteomes" id="UP000321413"/>
    </source>
</evidence>
<organism evidence="1 2">
    <name type="scientific">Massilia arenae</name>
    <dbReference type="NCBI Taxonomy" id="2603288"/>
    <lineage>
        <taxon>Bacteria</taxon>
        <taxon>Pseudomonadati</taxon>
        <taxon>Pseudomonadota</taxon>
        <taxon>Betaproteobacteria</taxon>
        <taxon>Burkholderiales</taxon>
        <taxon>Oxalobacteraceae</taxon>
        <taxon>Telluria group</taxon>
        <taxon>Massilia</taxon>
    </lineage>
</organism>
<keyword evidence="2" id="KW-1185">Reference proteome</keyword>
<dbReference type="AlphaFoldDB" id="A0A5C7G314"/>
<comment type="caution">
    <text evidence="1">The sequence shown here is derived from an EMBL/GenBank/DDBJ whole genome shotgun (WGS) entry which is preliminary data.</text>
</comment>
<evidence type="ECO:0000313" key="1">
    <source>
        <dbReference type="EMBL" id="TXG00918.1"/>
    </source>
</evidence>
<protein>
    <submittedName>
        <fullName evidence="1">Uncharacterized protein</fullName>
    </submittedName>
</protein>
<proteinExistence type="predicted"/>
<reference evidence="1 2" key="1">
    <citation type="submission" date="2019-08" db="EMBL/GenBank/DDBJ databases">
        <title>Massilia golmudensis sp. nov., isolated from sand in the Qinghai-Tibetan Plateau.</title>
        <authorList>
            <person name="Zhang B."/>
        </authorList>
    </citation>
    <scope>NUCLEOTIDE SEQUENCE [LARGE SCALE GENOMIC DNA]</scope>
    <source>
        <strain evidence="1 2">GEM5</strain>
    </source>
</reference>
<dbReference type="RefSeq" id="WP_147934172.1">
    <property type="nucleotide sequence ID" value="NZ_VPFD01000005.1"/>
</dbReference>